<dbReference type="PANTHER" id="PTHR19372">
    <property type="entry name" value="SULFITE REDUCTASE"/>
    <property type="match status" value="1"/>
</dbReference>
<evidence type="ECO:0000259" key="2">
    <source>
        <dbReference type="Pfam" id="PF00174"/>
    </source>
</evidence>
<dbReference type="EMBL" id="JAADZU010000006">
    <property type="protein sequence ID" value="NDK88581.1"/>
    <property type="molecule type" value="Genomic_DNA"/>
</dbReference>
<keyword evidence="1" id="KW-0472">Membrane</keyword>
<feature type="transmembrane region" description="Helical" evidence="1">
    <location>
        <begin position="129"/>
        <end position="150"/>
    </location>
</feature>
<dbReference type="PANTHER" id="PTHR19372:SF7">
    <property type="entry name" value="SULFITE OXIDASE, MITOCHONDRIAL"/>
    <property type="match status" value="1"/>
</dbReference>
<name>A0A7K3LKJ5_9ACTN</name>
<dbReference type="Gene3D" id="3.90.420.10">
    <property type="entry name" value="Oxidoreductase, molybdopterin-binding domain"/>
    <property type="match status" value="1"/>
</dbReference>
<evidence type="ECO:0000313" key="3">
    <source>
        <dbReference type="EMBL" id="NDK88581.1"/>
    </source>
</evidence>
<protein>
    <submittedName>
        <fullName evidence="3">Molybdopterin-dependent oxidoreductase</fullName>
    </submittedName>
</protein>
<feature type="transmembrane region" description="Helical" evidence="1">
    <location>
        <begin position="78"/>
        <end position="98"/>
    </location>
</feature>
<dbReference type="SUPFAM" id="SSF56524">
    <property type="entry name" value="Oxidoreductase molybdopterin-binding domain"/>
    <property type="match status" value="1"/>
</dbReference>
<dbReference type="GO" id="GO:0006790">
    <property type="term" value="P:sulfur compound metabolic process"/>
    <property type="evidence" value="ECO:0007669"/>
    <property type="project" value="TreeGrafter"/>
</dbReference>
<feature type="transmembrane region" description="Helical" evidence="1">
    <location>
        <begin position="105"/>
        <end position="123"/>
    </location>
</feature>
<dbReference type="GO" id="GO:0020037">
    <property type="term" value="F:heme binding"/>
    <property type="evidence" value="ECO:0007669"/>
    <property type="project" value="TreeGrafter"/>
</dbReference>
<organism evidence="3 4">
    <name type="scientific">Gordonia desulfuricans</name>
    <dbReference type="NCBI Taxonomy" id="89051"/>
    <lineage>
        <taxon>Bacteria</taxon>
        <taxon>Bacillati</taxon>
        <taxon>Actinomycetota</taxon>
        <taxon>Actinomycetes</taxon>
        <taxon>Mycobacteriales</taxon>
        <taxon>Gordoniaceae</taxon>
        <taxon>Gordonia</taxon>
    </lineage>
</organism>
<dbReference type="InterPro" id="IPR014756">
    <property type="entry name" value="Ig_E-set"/>
</dbReference>
<accession>A0A7K3LKJ5</accession>
<feature type="transmembrane region" description="Helical" evidence="1">
    <location>
        <begin position="183"/>
        <end position="205"/>
    </location>
</feature>
<proteinExistence type="predicted"/>
<evidence type="ECO:0000256" key="1">
    <source>
        <dbReference type="SAM" id="Phobius"/>
    </source>
</evidence>
<keyword evidence="4" id="KW-1185">Reference proteome</keyword>
<feature type="transmembrane region" description="Helical" evidence="1">
    <location>
        <begin position="12"/>
        <end position="34"/>
    </location>
</feature>
<reference evidence="3 4" key="1">
    <citation type="submission" date="2020-01" db="EMBL/GenBank/DDBJ databases">
        <title>Investigation of new actinobacteria for the biodesulphurisation of diesel fuel.</title>
        <authorList>
            <person name="Athi Narayanan S.M."/>
        </authorList>
    </citation>
    <scope>NUCLEOTIDE SEQUENCE [LARGE SCALE GENOMIC DNA]</scope>
    <source>
        <strain evidence="3 4">213E</strain>
    </source>
</reference>
<evidence type="ECO:0000313" key="4">
    <source>
        <dbReference type="Proteomes" id="UP000466307"/>
    </source>
</evidence>
<dbReference type="GO" id="GO:0043546">
    <property type="term" value="F:molybdopterin cofactor binding"/>
    <property type="evidence" value="ECO:0007669"/>
    <property type="project" value="TreeGrafter"/>
</dbReference>
<sequence>MTSATGRRSPTGIGASTVAALVAGLIAVGAALAAGELVAVMVSPDATPFLAVGSTVVDHTPTAVREWAITTFGTSDKVALFTGMAVIIALIAAGCGLLERRWPPVGSVVIAVFGLLGVLAALGRPGSTASFAVPSIAAAIVGVVVLRVLIGLIGARGTTPATATATDGTDTTETADAGVSRRFVITAAAIAAGAAAVGAIGRALIADAAATVADRARVLLPTPAHPAPPVPADADLHVPGATRFVTPNADFYRIDTALQVPRLTTEGWSLRVHGMVDEEFTLDWDDLVAMPMTERLVTLTCVSNEVGGDLIGNARWLGVRMADLLERAGVRPGASMLLSTSSDGWTCGTPVSAITDNRDALLAIGMNGEPLPIEHGYPVRQVVPGLYGYVSATKWVVDWELTTFSKARAYWTDRGWSATGPIKIASRIDRPSSRGDLPAGNVVIAGTAWCQHVGIEAVQVRVDDGPWQPATLAADYSEDTWRLWRFDWAATPGVHRVACRAVGKDGRVQTSQIADPVPDGATGLHSRQFTVT</sequence>
<dbReference type="Gene3D" id="2.60.40.650">
    <property type="match status" value="1"/>
</dbReference>
<dbReference type="RefSeq" id="WP_059035837.1">
    <property type="nucleotide sequence ID" value="NZ_JAADZU010000006.1"/>
</dbReference>
<dbReference type="InterPro" id="IPR036374">
    <property type="entry name" value="OxRdtase_Mopterin-bd_sf"/>
</dbReference>
<dbReference type="GO" id="GO:0008482">
    <property type="term" value="F:sulfite oxidase activity"/>
    <property type="evidence" value="ECO:0007669"/>
    <property type="project" value="TreeGrafter"/>
</dbReference>
<feature type="domain" description="Oxidoreductase molybdopterin-binding" evidence="2">
    <location>
        <begin position="258"/>
        <end position="406"/>
    </location>
</feature>
<dbReference type="Pfam" id="PF00174">
    <property type="entry name" value="Oxidored_molyb"/>
    <property type="match status" value="1"/>
</dbReference>
<dbReference type="SUPFAM" id="SSF81296">
    <property type="entry name" value="E set domains"/>
    <property type="match status" value="1"/>
</dbReference>
<dbReference type="Proteomes" id="UP000466307">
    <property type="component" value="Unassembled WGS sequence"/>
</dbReference>
<comment type="caution">
    <text evidence="3">The sequence shown here is derived from an EMBL/GenBank/DDBJ whole genome shotgun (WGS) entry which is preliminary data.</text>
</comment>
<keyword evidence="1" id="KW-1133">Transmembrane helix</keyword>
<dbReference type="AlphaFoldDB" id="A0A7K3LKJ5"/>
<keyword evidence="1" id="KW-0812">Transmembrane</keyword>
<dbReference type="InterPro" id="IPR000572">
    <property type="entry name" value="OxRdtase_Mopterin-bd_dom"/>
</dbReference>
<gene>
    <name evidence="3" type="ORF">GYA93_03140</name>
</gene>